<protein>
    <submittedName>
        <fullName evidence="1">Uncharacterized protein</fullName>
    </submittedName>
</protein>
<evidence type="ECO:0000313" key="1">
    <source>
        <dbReference type="EMBL" id="MPM92646.1"/>
    </source>
</evidence>
<sequence length="90" mass="10176">MISTVVVIDNLDIVSRCSRTENGIKDDIAVKCDDITRIIDSSWLMIRILTGIIPCRRPIKKVFIGAGIPNQIDIIGYRYTLSGINRLRCR</sequence>
<gene>
    <name evidence="1" type="ORF">SDC9_139781</name>
</gene>
<comment type="caution">
    <text evidence="1">The sequence shown here is derived from an EMBL/GenBank/DDBJ whole genome shotgun (WGS) entry which is preliminary data.</text>
</comment>
<organism evidence="1">
    <name type="scientific">bioreactor metagenome</name>
    <dbReference type="NCBI Taxonomy" id="1076179"/>
    <lineage>
        <taxon>unclassified sequences</taxon>
        <taxon>metagenomes</taxon>
        <taxon>ecological metagenomes</taxon>
    </lineage>
</organism>
<proteinExistence type="predicted"/>
<reference evidence="1" key="1">
    <citation type="submission" date="2019-08" db="EMBL/GenBank/DDBJ databases">
        <authorList>
            <person name="Kucharzyk K."/>
            <person name="Murdoch R.W."/>
            <person name="Higgins S."/>
            <person name="Loffler F."/>
        </authorList>
    </citation>
    <scope>NUCLEOTIDE SEQUENCE</scope>
</reference>
<accession>A0A645DTI5</accession>
<dbReference type="EMBL" id="VSSQ01039556">
    <property type="protein sequence ID" value="MPM92646.1"/>
    <property type="molecule type" value="Genomic_DNA"/>
</dbReference>
<name>A0A645DTI5_9ZZZZ</name>
<dbReference type="AlphaFoldDB" id="A0A645DTI5"/>